<feature type="transmembrane region" description="Helical" evidence="1">
    <location>
        <begin position="206"/>
        <end position="222"/>
    </location>
</feature>
<dbReference type="RefSeq" id="WP_189485792.1">
    <property type="nucleotide sequence ID" value="NZ_BMZB01000001.1"/>
</dbReference>
<feature type="transmembrane region" description="Helical" evidence="1">
    <location>
        <begin position="63"/>
        <end position="81"/>
    </location>
</feature>
<keyword evidence="3" id="KW-0012">Acyltransferase</keyword>
<feature type="transmembrane region" description="Helical" evidence="1">
    <location>
        <begin position="333"/>
        <end position="354"/>
    </location>
</feature>
<name>A0A918Q3R8_9CAUL</name>
<feature type="transmembrane region" description="Helical" evidence="1">
    <location>
        <begin position="102"/>
        <end position="124"/>
    </location>
</feature>
<dbReference type="GO" id="GO:0016747">
    <property type="term" value="F:acyltransferase activity, transferring groups other than amino-acyl groups"/>
    <property type="evidence" value="ECO:0007669"/>
    <property type="project" value="InterPro"/>
</dbReference>
<dbReference type="Pfam" id="PF01757">
    <property type="entry name" value="Acyl_transf_3"/>
    <property type="match status" value="1"/>
</dbReference>
<keyword evidence="4" id="KW-1185">Reference proteome</keyword>
<reference evidence="3" key="1">
    <citation type="journal article" date="2014" name="Int. J. Syst. Evol. Microbiol.">
        <title>Complete genome sequence of Corynebacterium casei LMG S-19264T (=DSM 44701T), isolated from a smear-ripened cheese.</title>
        <authorList>
            <consortium name="US DOE Joint Genome Institute (JGI-PGF)"/>
            <person name="Walter F."/>
            <person name="Albersmeier A."/>
            <person name="Kalinowski J."/>
            <person name="Ruckert C."/>
        </authorList>
    </citation>
    <scope>NUCLEOTIDE SEQUENCE</scope>
    <source>
        <strain evidence="3">KCTC 32296</strain>
    </source>
</reference>
<proteinExistence type="predicted"/>
<keyword evidence="3" id="KW-0808">Transferase</keyword>
<dbReference type="GO" id="GO:0000271">
    <property type="term" value="P:polysaccharide biosynthetic process"/>
    <property type="evidence" value="ECO:0007669"/>
    <property type="project" value="TreeGrafter"/>
</dbReference>
<dbReference type="PANTHER" id="PTHR23028:SF131">
    <property type="entry name" value="BLR2367 PROTEIN"/>
    <property type="match status" value="1"/>
</dbReference>
<evidence type="ECO:0000313" key="4">
    <source>
        <dbReference type="Proteomes" id="UP000662572"/>
    </source>
</evidence>
<organism evidence="3 4">
    <name type="scientific">Asticcacaulis endophyticus</name>
    <dbReference type="NCBI Taxonomy" id="1395890"/>
    <lineage>
        <taxon>Bacteria</taxon>
        <taxon>Pseudomonadati</taxon>
        <taxon>Pseudomonadota</taxon>
        <taxon>Alphaproteobacteria</taxon>
        <taxon>Caulobacterales</taxon>
        <taxon>Caulobacteraceae</taxon>
        <taxon>Asticcacaulis</taxon>
    </lineage>
</organism>
<dbReference type="Proteomes" id="UP000662572">
    <property type="component" value="Unassembled WGS sequence"/>
</dbReference>
<keyword evidence="1" id="KW-0472">Membrane</keyword>
<dbReference type="GO" id="GO:0016020">
    <property type="term" value="C:membrane"/>
    <property type="evidence" value="ECO:0007669"/>
    <property type="project" value="TreeGrafter"/>
</dbReference>
<sequence>MTPDRALDNGRFYELDILRGLASLLVVAFHYVHFYHTDQFQADLYVDVPFFDLLRPIYSHGQWFVELFFTISGYVFFWLYREPIMAGAVSFRTFVIARLARLYPLYIATLILTAGLMVIFYGLYGYDYVYQANTVGNFALSALMIQQWWPGAVQSFNGPVWSISVEMGLYGLFFLFCTLKLGRRWLWVIVAITTPLMLLWPEVAFFRGLPSFFLGGVAYFVARELSGVGSATRKSILGAVAAGWIAAYLFGHDGLMNGQVSWVFSREVMVLGLMPLTLVAVDLWRGAIRSERLKPFVWLGDISYSTYLIHFPLQLLIMIGLNGLEPATKAAVIASPLFFMAFFAALIGVSILSYGQFEMTARLWLLRRFSPRYRH</sequence>
<dbReference type="InterPro" id="IPR050879">
    <property type="entry name" value="Acyltransferase_3"/>
</dbReference>
<accession>A0A918Q3R8</accession>
<feature type="domain" description="Acyltransferase 3" evidence="2">
    <location>
        <begin position="13"/>
        <end position="353"/>
    </location>
</feature>
<feature type="transmembrane region" description="Helical" evidence="1">
    <location>
        <begin position="263"/>
        <end position="284"/>
    </location>
</feature>
<evidence type="ECO:0000313" key="3">
    <source>
        <dbReference type="EMBL" id="GGZ30205.1"/>
    </source>
</evidence>
<dbReference type="InterPro" id="IPR002656">
    <property type="entry name" value="Acyl_transf_3_dom"/>
</dbReference>
<feature type="transmembrane region" description="Helical" evidence="1">
    <location>
        <begin position="158"/>
        <end position="177"/>
    </location>
</feature>
<dbReference type="EMBL" id="BMZB01000001">
    <property type="protein sequence ID" value="GGZ30205.1"/>
    <property type="molecule type" value="Genomic_DNA"/>
</dbReference>
<evidence type="ECO:0000256" key="1">
    <source>
        <dbReference type="SAM" id="Phobius"/>
    </source>
</evidence>
<protein>
    <submittedName>
        <fullName evidence="3">Acyltransferase</fullName>
    </submittedName>
</protein>
<feature type="transmembrane region" description="Helical" evidence="1">
    <location>
        <begin position="296"/>
        <end position="321"/>
    </location>
</feature>
<reference evidence="3" key="2">
    <citation type="submission" date="2020-09" db="EMBL/GenBank/DDBJ databases">
        <authorList>
            <person name="Sun Q."/>
            <person name="Kim S."/>
        </authorList>
    </citation>
    <scope>NUCLEOTIDE SEQUENCE</scope>
    <source>
        <strain evidence="3">KCTC 32296</strain>
    </source>
</reference>
<evidence type="ECO:0000259" key="2">
    <source>
        <dbReference type="Pfam" id="PF01757"/>
    </source>
</evidence>
<gene>
    <name evidence="3" type="ORF">GCM10011273_15540</name>
</gene>
<feature type="transmembrane region" description="Helical" evidence="1">
    <location>
        <begin position="184"/>
        <end position="200"/>
    </location>
</feature>
<dbReference type="AlphaFoldDB" id="A0A918Q3R8"/>
<keyword evidence="1" id="KW-1133">Transmembrane helix</keyword>
<keyword evidence="1" id="KW-0812">Transmembrane</keyword>
<feature type="transmembrane region" description="Helical" evidence="1">
    <location>
        <begin position="234"/>
        <end position="251"/>
    </location>
</feature>
<dbReference type="PANTHER" id="PTHR23028">
    <property type="entry name" value="ACETYLTRANSFERASE"/>
    <property type="match status" value="1"/>
</dbReference>
<comment type="caution">
    <text evidence="3">The sequence shown here is derived from an EMBL/GenBank/DDBJ whole genome shotgun (WGS) entry which is preliminary data.</text>
</comment>
<feature type="transmembrane region" description="Helical" evidence="1">
    <location>
        <begin position="12"/>
        <end position="32"/>
    </location>
</feature>